<keyword evidence="2" id="KW-1185">Reference proteome</keyword>
<gene>
    <name evidence="1" type="ORF">H8S08_06280</name>
</gene>
<dbReference type="RefSeq" id="WP_101573814.1">
    <property type="nucleotide sequence ID" value="NZ_JACOOK010000003.1"/>
</dbReference>
<accession>A0ABR7CLT6</accession>
<comment type="caution">
    <text evidence="1">The sequence shown here is derived from an EMBL/GenBank/DDBJ whole genome shotgun (WGS) entry which is preliminary data.</text>
</comment>
<dbReference type="EMBL" id="JACOOK010000003">
    <property type="protein sequence ID" value="MBC5616626.1"/>
    <property type="molecule type" value="Genomic_DNA"/>
</dbReference>
<reference evidence="1 2" key="1">
    <citation type="submission" date="2020-08" db="EMBL/GenBank/DDBJ databases">
        <title>Genome public.</title>
        <authorList>
            <person name="Liu C."/>
            <person name="Sun Q."/>
        </authorList>
    </citation>
    <scope>NUCLEOTIDE SEQUENCE [LARGE SCALE GENOMIC DNA]</scope>
    <source>
        <strain evidence="1 2">New-7</strain>
    </source>
</reference>
<name>A0ABR7CLT6_9BACT</name>
<sequence length="68" mass="7493">MFSGSKLPADPDTKYRKRALPEITFDPRGETTVKPVGCIIARIDVVMLDAPVVLGRMYVNLIPVLPIP</sequence>
<evidence type="ECO:0000313" key="2">
    <source>
        <dbReference type="Proteomes" id="UP000636891"/>
    </source>
</evidence>
<organism evidence="1 2">
    <name type="scientific">Alistipes hominis</name>
    <dbReference type="NCBI Taxonomy" id="2763015"/>
    <lineage>
        <taxon>Bacteria</taxon>
        <taxon>Pseudomonadati</taxon>
        <taxon>Bacteroidota</taxon>
        <taxon>Bacteroidia</taxon>
        <taxon>Bacteroidales</taxon>
        <taxon>Rikenellaceae</taxon>
        <taxon>Alistipes</taxon>
    </lineage>
</organism>
<dbReference type="Proteomes" id="UP000636891">
    <property type="component" value="Unassembled WGS sequence"/>
</dbReference>
<proteinExistence type="predicted"/>
<protein>
    <submittedName>
        <fullName evidence="1">Uncharacterized protein</fullName>
    </submittedName>
</protein>
<evidence type="ECO:0000313" key="1">
    <source>
        <dbReference type="EMBL" id="MBC5616626.1"/>
    </source>
</evidence>